<sequence>MPSAANLNLNLGALCREGRLKDVVDIVLSTHNPPVDSNTYLQLLNTCIARNALSEGKKIHSFIIDRGFAFATRTFLQNKLINMYIKSGSLLDAREVFDEMTERDSFSWNVMITAYRRHGCPHEALTMFNDMQRTDVQPNQFTFASILPACANMGTLEQGIYIHRGIMESGFFSDVVVASALVDMYSKCGMIAGYAQNDVLDEALKLFKQMPQPDVVSWNVMIAGYAQNGLVEKAVMIFKQMQLAGVKSNSTTFASILPACAKMGALEQGIYIHQGIIESGCLSDVVVVSALIDMYAKCGSIHKAWELFDKMPHRNIITWTTIIAGYAQNGNFDKALKLFEVMPERDVASWTVMITGYAQNGLVEKALQTFKQMRLAAVKPNSTTFASILPACANMGALKQGIDIHQSIIESGFLSDVVVGSALVDMYAKCGSITKARKLFDNMSQRDAITWNAMIAGYVQNDLLDEASRHFKNMPSRDAVSWNVMIAGHTQNGFVEMALETFQQMQLAGVNSNSTTFANILPACAKMGALEHGMDIHKSIIESGFLSDVVVASSLVDMYAKCGSIQKAREVFDKISKRDVVSWNAMIAGICTKWCS</sequence>
<dbReference type="PANTHER" id="PTHR47926">
    <property type="entry name" value="PENTATRICOPEPTIDE REPEAT-CONTAINING PROTEIN"/>
    <property type="match status" value="1"/>
</dbReference>
<feature type="repeat" description="PPR" evidence="2">
    <location>
        <begin position="478"/>
        <end position="512"/>
    </location>
</feature>
<dbReference type="GO" id="GO:0003723">
    <property type="term" value="F:RNA binding"/>
    <property type="evidence" value="ECO:0007669"/>
    <property type="project" value="InterPro"/>
</dbReference>
<organism evidence="3 4">
    <name type="scientific">Taxus chinensis</name>
    <name type="common">Chinese yew</name>
    <name type="synonym">Taxus wallichiana var. chinensis</name>
    <dbReference type="NCBI Taxonomy" id="29808"/>
    <lineage>
        <taxon>Eukaryota</taxon>
        <taxon>Viridiplantae</taxon>
        <taxon>Streptophyta</taxon>
        <taxon>Embryophyta</taxon>
        <taxon>Tracheophyta</taxon>
        <taxon>Spermatophyta</taxon>
        <taxon>Pinopsida</taxon>
        <taxon>Pinidae</taxon>
        <taxon>Conifers II</taxon>
        <taxon>Cupressales</taxon>
        <taxon>Taxaceae</taxon>
        <taxon>Taxus</taxon>
    </lineage>
</organism>
<keyword evidence="1" id="KW-0677">Repeat</keyword>
<evidence type="ECO:0000313" key="4">
    <source>
        <dbReference type="Proteomes" id="UP000824469"/>
    </source>
</evidence>
<dbReference type="OMA" id="NTCIARN"/>
<evidence type="ECO:0000256" key="2">
    <source>
        <dbReference type="PROSITE-ProRule" id="PRU00708"/>
    </source>
</evidence>
<evidence type="ECO:0008006" key="5">
    <source>
        <dbReference type="Google" id="ProtNLM"/>
    </source>
</evidence>
<name>A0AA38FLC9_TAXCH</name>
<feature type="repeat" description="PPR" evidence="2">
    <location>
        <begin position="214"/>
        <end position="248"/>
    </location>
</feature>
<dbReference type="FunFam" id="1.25.40.10:FF:000344">
    <property type="entry name" value="Pentatricopeptide repeat-containing protein"/>
    <property type="match status" value="1"/>
</dbReference>
<dbReference type="PROSITE" id="PS51375">
    <property type="entry name" value="PPR"/>
    <property type="match status" value="8"/>
</dbReference>
<dbReference type="FunFam" id="1.25.40.10:FF:000393">
    <property type="entry name" value="Pentatricopeptide repeat-containing protein At1g20230"/>
    <property type="match status" value="1"/>
</dbReference>
<comment type="caution">
    <text evidence="3">The sequence shown here is derived from an EMBL/GenBank/DDBJ whole genome shotgun (WGS) entry which is preliminary data.</text>
</comment>
<feature type="repeat" description="PPR" evidence="2">
    <location>
        <begin position="548"/>
        <end position="582"/>
    </location>
</feature>
<dbReference type="Pfam" id="PF12854">
    <property type="entry name" value="PPR_1"/>
    <property type="match status" value="2"/>
</dbReference>
<feature type="repeat" description="PPR" evidence="2">
    <location>
        <begin position="447"/>
        <end position="477"/>
    </location>
</feature>
<reference evidence="3 4" key="1">
    <citation type="journal article" date="2021" name="Nat. Plants">
        <title>The Taxus genome provides insights into paclitaxel biosynthesis.</title>
        <authorList>
            <person name="Xiong X."/>
            <person name="Gou J."/>
            <person name="Liao Q."/>
            <person name="Li Y."/>
            <person name="Zhou Q."/>
            <person name="Bi G."/>
            <person name="Li C."/>
            <person name="Du R."/>
            <person name="Wang X."/>
            <person name="Sun T."/>
            <person name="Guo L."/>
            <person name="Liang H."/>
            <person name="Lu P."/>
            <person name="Wu Y."/>
            <person name="Zhang Z."/>
            <person name="Ro D.K."/>
            <person name="Shang Y."/>
            <person name="Huang S."/>
            <person name="Yan J."/>
        </authorList>
    </citation>
    <scope>NUCLEOTIDE SEQUENCE [LARGE SCALE GENOMIC DNA]</scope>
    <source>
        <strain evidence="3">Ta-2019</strain>
    </source>
</reference>
<keyword evidence="4" id="KW-1185">Reference proteome</keyword>
<dbReference type="Pfam" id="PF13041">
    <property type="entry name" value="PPR_2"/>
    <property type="match status" value="4"/>
</dbReference>
<feature type="repeat" description="PPR" evidence="2">
    <location>
        <begin position="315"/>
        <end position="349"/>
    </location>
</feature>
<proteinExistence type="predicted"/>
<dbReference type="Gene3D" id="1.25.40.10">
    <property type="entry name" value="Tetratricopeptide repeat domain"/>
    <property type="match status" value="5"/>
</dbReference>
<dbReference type="Pfam" id="PF01535">
    <property type="entry name" value="PPR"/>
    <property type="match status" value="5"/>
</dbReference>
<accession>A0AA38FLC9</accession>
<dbReference type="EMBL" id="JAHRHJ020000008">
    <property type="protein sequence ID" value="KAH9306189.1"/>
    <property type="molecule type" value="Genomic_DNA"/>
</dbReference>
<evidence type="ECO:0000256" key="1">
    <source>
        <dbReference type="ARBA" id="ARBA00022737"/>
    </source>
</evidence>
<dbReference type="InterPro" id="IPR002885">
    <property type="entry name" value="PPR_rpt"/>
</dbReference>
<dbReference type="GO" id="GO:0009451">
    <property type="term" value="P:RNA modification"/>
    <property type="evidence" value="ECO:0007669"/>
    <property type="project" value="InterPro"/>
</dbReference>
<protein>
    <recommendedName>
        <fullName evidence="5">Pentatricopeptide repeat-containing protein</fullName>
    </recommendedName>
</protein>
<gene>
    <name evidence="3" type="ORF">KI387_010593</name>
</gene>
<feature type="repeat" description="PPR" evidence="2">
    <location>
        <begin position="104"/>
        <end position="138"/>
    </location>
</feature>
<dbReference type="Proteomes" id="UP000824469">
    <property type="component" value="Unassembled WGS sequence"/>
</dbReference>
<dbReference type="InterPro" id="IPR046960">
    <property type="entry name" value="PPR_At4g14850-like_plant"/>
</dbReference>
<dbReference type="FunFam" id="1.25.40.10:FF:000073">
    <property type="entry name" value="Pentatricopeptide repeat-containing protein chloroplastic"/>
    <property type="match status" value="1"/>
</dbReference>
<evidence type="ECO:0000313" key="3">
    <source>
        <dbReference type="EMBL" id="KAH9306189.1"/>
    </source>
</evidence>
<dbReference type="InterPro" id="IPR011990">
    <property type="entry name" value="TPR-like_helical_dom_sf"/>
</dbReference>
<feature type="repeat" description="PPR" evidence="2">
    <location>
        <begin position="350"/>
        <end position="380"/>
    </location>
</feature>
<dbReference type="FunFam" id="1.25.40.10:FF:000348">
    <property type="entry name" value="Pentatricopeptide repeat-containing protein chloroplastic"/>
    <property type="match status" value="1"/>
</dbReference>
<feature type="repeat" description="PPR" evidence="2">
    <location>
        <begin position="284"/>
        <end position="314"/>
    </location>
</feature>
<dbReference type="NCBIfam" id="TIGR00756">
    <property type="entry name" value="PPR"/>
    <property type="match status" value="9"/>
</dbReference>
<dbReference type="AlphaFoldDB" id="A0AA38FLC9"/>